<dbReference type="Gene3D" id="4.10.430.10">
    <property type="entry name" value="Histone-like protein H-NS, C-terminal domain"/>
    <property type="match status" value="1"/>
</dbReference>
<dbReference type="GO" id="GO:0009295">
    <property type="term" value="C:nucleoid"/>
    <property type="evidence" value="ECO:0007669"/>
    <property type="project" value="UniProtKB-SubCell"/>
</dbReference>
<dbReference type="Pfam" id="PF00816">
    <property type="entry name" value="Histone_HNS"/>
    <property type="match status" value="1"/>
</dbReference>
<organism evidence="7 8">
    <name type="scientific">Parahaliea aestuarii</name>
    <dbReference type="NCBI Taxonomy" id="1852021"/>
    <lineage>
        <taxon>Bacteria</taxon>
        <taxon>Pseudomonadati</taxon>
        <taxon>Pseudomonadota</taxon>
        <taxon>Gammaproteobacteria</taxon>
        <taxon>Cellvibrionales</taxon>
        <taxon>Halieaceae</taxon>
        <taxon>Parahaliea</taxon>
    </lineage>
</organism>
<sequence>MKDFLSILTHARRLKAAVKSASVSDLEKAHDQLGLLIEEKKVEEEAAIQEEQEKLAMKASILAQMQEAGLDISDLAEEGTKKVRKRKAGKRAIKYRFTDKSGEEHSWAGVGRAPKVFAELKAQGKLEKYRV</sequence>
<evidence type="ECO:0000256" key="4">
    <source>
        <dbReference type="ARBA" id="ARBA00023125"/>
    </source>
</evidence>
<evidence type="ECO:0000256" key="2">
    <source>
        <dbReference type="ARBA" id="ARBA00010610"/>
    </source>
</evidence>
<dbReference type="GO" id="GO:0003681">
    <property type="term" value="F:bent DNA binding"/>
    <property type="evidence" value="ECO:0007669"/>
    <property type="project" value="TreeGrafter"/>
</dbReference>
<dbReference type="GO" id="GO:0003680">
    <property type="term" value="F:minor groove of adenine-thymine-rich DNA binding"/>
    <property type="evidence" value="ECO:0007669"/>
    <property type="project" value="TreeGrafter"/>
</dbReference>
<evidence type="ECO:0000256" key="3">
    <source>
        <dbReference type="ARBA" id="ARBA00022490"/>
    </source>
</evidence>
<accession>A0A5C9A036</accession>
<dbReference type="GO" id="GO:0032993">
    <property type="term" value="C:protein-DNA complex"/>
    <property type="evidence" value="ECO:0007669"/>
    <property type="project" value="TreeGrafter"/>
</dbReference>
<dbReference type="Gene3D" id="1.10.287.1050">
    <property type="entry name" value="H-NS histone-like proteins"/>
    <property type="match status" value="1"/>
</dbReference>
<evidence type="ECO:0000313" key="7">
    <source>
        <dbReference type="EMBL" id="TXS93140.1"/>
    </source>
</evidence>
<dbReference type="GO" id="GO:0030527">
    <property type="term" value="F:structural constituent of chromatin"/>
    <property type="evidence" value="ECO:0007669"/>
    <property type="project" value="InterPro"/>
</dbReference>
<evidence type="ECO:0000256" key="1">
    <source>
        <dbReference type="ARBA" id="ARBA00004453"/>
    </source>
</evidence>
<comment type="subcellular location">
    <subcellularLocation>
        <location evidence="1">Cytoplasm</location>
        <location evidence="1">Nucleoid</location>
    </subcellularLocation>
</comment>
<dbReference type="InterPro" id="IPR027444">
    <property type="entry name" value="H-NS_C_dom"/>
</dbReference>
<comment type="caution">
    <text evidence="7">The sequence shown here is derived from an EMBL/GenBank/DDBJ whole genome shotgun (WGS) entry which is preliminary data.</text>
</comment>
<dbReference type="GO" id="GO:0001217">
    <property type="term" value="F:DNA-binding transcription repressor activity"/>
    <property type="evidence" value="ECO:0007669"/>
    <property type="project" value="TreeGrafter"/>
</dbReference>
<dbReference type="RefSeq" id="WP_148063076.1">
    <property type="nucleotide sequence ID" value="NZ_VRYZ01000002.1"/>
</dbReference>
<protein>
    <recommendedName>
        <fullName evidence="5">DNA-binding protein</fullName>
    </recommendedName>
</protein>
<keyword evidence="8" id="KW-1185">Reference proteome</keyword>
<dbReference type="SMART" id="SM00528">
    <property type="entry name" value="HNS"/>
    <property type="match status" value="1"/>
</dbReference>
<dbReference type="PANTHER" id="PTHR38097">
    <property type="match status" value="1"/>
</dbReference>
<keyword evidence="4 5" id="KW-0238">DNA-binding</keyword>
<dbReference type="GO" id="GO:0005829">
    <property type="term" value="C:cytosol"/>
    <property type="evidence" value="ECO:0007669"/>
    <property type="project" value="TreeGrafter"/>
</dbReference>
<name>A0A5C9A036_9GAMM</name>
<dbReference type="EMBL" id="VRYZ01000002">
    <property type="protein sequence ID" value="TXS93140.1"/>
    <property type="molecule type" value="Genomic_DNA"/>
</dbReference>
<dbReference type="OrthoDB" id="6088948at2"/>
<dbReference type="InterPro" id="IPR054180">
    <property type="entry name" value="H-NS-like_N"/>
</dbReference>
<dbReference type="PIRSF" id="PIRSF002096">
    <property type="entry name" value="HnS"/>
    <property type="match status" value="1"/>
</dbReference>
<evidence type="ECO:0000313" key="8">
    <source>
        <dbReference type="Proteomes" id="UP000321933"/>
    </source>
</evidence>
<gene>
    <name evidence="7" type="ORF">FVW59_04580</name>
</gene>
<dbReference type="PANTHER" id="PTHR38097:SF2">
    <property type="entry name" value="DNA-BINDING PROTEIN STPA"/>
    <property type="match status" value="1"/>
</dbReference>
<dbReference type="InterPro" id="IPR001801">
    <property type="entry name" value="Histone_HNS"/>
</dbReference>
<dbReference type="Pfam" id="PF22470">
    <property type="entry name" value="Histone_HNS_N"/>
    <property type="match status" value="1"/>
</dbReference>
<dbReference type="InterPro" id="IPR027454">
    <property type="entry name" value="Histone_HNS_N"/>
</dbReference>
<comment type="similarity">
    <text evidence="2 5">Belongs to the histone-like protein H-NS family.</text>
</comment>
<dbReference type="SUPFAM" id="SSF81273">
    <property type="entry name" value="H-NS histone-like proteins"/>
    <property type="match status" value="2"/>
</dbReference>
<reference evidence="7 8" key="1">
    <citation type="submission" date="2019-08" db="EMBL/GenBank/DDBJ databases">
        <title>Parahaliea maris sp. nov., isolated from the surface seawater.</title>
        <authorList>
            <person name="Liu Y."/>
        </authorList>
    </citation>
    <scope>NUCLEOTIDE SEQUENCE [LARGE SCALE GENOMIC DNA]</scope>
    <source>
        <strain evidence="7 8">S2-26</strain>
    </source>
</reference>
<feature type="domain" description="DNA-binding protein H-NS-like C-terminal" evidence="6">
    <location>
        <begin position="85"/>
        <end position="131"/>
    </location>
</feature>
<dbReference type="Proteomes" id="UP000321933">
    <property type="component" value="Unassembled WGS sequence"/>
</dbReference>
<dbReference type="GO" id="GO:0000976">
    <property type="term" value="F:transcription cis-regulatory region binding"/>
    <property type="evidence" value="ECO:0007669"/>
    <property type="project" value="TreeGrafter"/>
</dbReference>
<keyword evidence="3" id="KW-0963">Cytoplasm</keyword>
<evidence type="ECO:0000256" key="5">
    <source>
        <dbReference type="PIRNR" id="PIRNR002096"/>
    </source>
</evidence>
<proteinExistence type="inferred from homology"/>
<dbReference type="GO" id="GO:0046983">
    <property type="term" value="F:protein dimerization activity"/>
    <property type="evidence" value="ECO:0007669"/>
    <property type="project" value="InterPro"/>
</dbReference>
<evidence type="ECO:0000259" key="6">
    <source>
        <dbReference type="SMART" id="SM00528"/>
    </source>
</evidence>
<dbReference type="InterPro" id="IPR037150">
    <property type="entry name" value="H-NS_C_dom_sf"/>
</dbReference>
<dbReference type="AlphaFoldDB" id="A0A5C9A036"/>